<keyword evidence="3 5" id="KW-1133">Transmembrane helix</keyword>
<dbReference type="SUPFAM" id="SSF103473">
    <property type="entry name" value="MFS general substrate transporter"/>
    <property type="match status" value="1"/>
</dbReference>
<dbReference type="FunFam" id="1.20.1250.20:FF:000279">
    <property type="entry name" value="Major facilitator superfamily protein"/>
    <property type="match status" value="1"/>
</dbReference>
<dbReference type="AlphaFoldDB" id="A2EQM6"/>
<dbReference type="PANTHER" id="PTHR48021">
    <property type="match status" value="1"/>
</dbReference>
<feature type="transmembrane region" description="Helical" evidence="5">
    <location>
        <begin position="340"/>
        <end position="359"/>
    </location>
</feature>
<dbReference type="PANTHER" id="PTHR48021:SF1">
    <property type="entry name" value="GH07001P-RELATED"/>
    <property type="match status" value="1"/>
</dbReference>
<dbReference type="InterPro" id="IPR020846">
    <property type="entry name" value="MFS_dom"/>
</dbReference>
<dbReference type="InterPro" id="IPR050549">
    <property type="entry name" value="MFS_Trehalose_Transporter"/>
</dbReference>
<accession>A2EQM6</accession>
<evidence type="ECO:0000313" key="7">
    <source>
        <dbReference type="EMBL" id="EAY05073.1"/>
    </source>
</evidence>
<name>A2EQM6_TRIV3</name>
<dbReference type="GO" id="GO:0022857">
    <property type="term" value="F:transmembrane transporter activity"/>
    <property type="evidence" value="ECO:0000318"/>
    <property type="project" value="GO_Central"/>
</dbReference>
<organism evidence="7 8">
    <name type="scientific">Trichomonas vaginalis (strain ATCC PRA-98 / G3)</name>
    <dbReference type="NCBI Taxonomy" id="412133"/>
    <lineage>
        <taxon>Eukaryota</taxon>
        <taxon>Metamonada</taxon>
        <taxon>Parabasalia</taxon>
        <taxon>Trichomonadida</taxon>
        <taxon>Trichomonadidae</taxon>
        <taxon>Trichomonas</taxon>
    </lineage>
</organism>
<keyword evidence="8" id="KW-1185">Reference proteome</keyword>
<dbReference type="FunCoup" id="A2EQM6">
    <property type="interactions" value="488"/>
</dbReference>
<dbReference type="PRINTS" id="PR00171">
    <property type="entry name" value="SUGRTRNSPORT"/>
</dbReference>
<dbReference type="OrthoDB" id="6612291at2759"/>
<dbReference type="SMR" id="A2EQM6"/>
<dbReference type="RefSeq" id="XP_001317296.1">
    <property type="nucleotide sequence ID" value="XM_001317261.1"/>
</dbReference>
<feature type="transmembrane region" description="Helical" evidence="5">
    <location>
        <begin position="162"/>
        <end position="187"/>
    </location>
</feature>
<dbReference type="eggNOG" id="KOG0254">
    <property type="taxonomic scope" value="Eukaryota"/>
</dbReference>
<gene>
    <name evidence="7" type="ORF">TVAG_191700</name>
</gene>
<comment type="subcellular location">
    <subcellularLocation>
        <location evidence="1">Membrane</location>
        <topology evidence="1">Multi-pass membrane protein</topology>
    </subcellularLocation>
</comment>
<keyword evidence="2 5" id="KW-0812">Transmembrane</keyword>
<protein>
    <submittedName>
        <fullName evidence="7">Major facilitator superfamily protein</fullName>
    </submittedName>
</protein>
<dbReference type="STRING" id="5722.A2EQM6"/>
<evidence type="ECO:0000256" key="1">
    <source>
        <dbReference type="ARBA" id="ARBA00004141"/>
    </source>
</evidence>
<evidence type="ECO:0000313" key="8">
    <source>
        <dbReference type="Proteomes" id="UP000001542"/>
    </source>
</evidence>
<dbReference type="VEuPathDB" id="TrichDB:TVAGG3_0976890"/>
<evidence type="ECO:0000256" key="4">
    <source>
        <dbReference type="ARBA" id="ARBA00023136"/>
    </source>
</evidence>
<evidence type="ECO:0000256" key="5">
    <source>
        <dbReference type="SAM" id="Phobius"/>
    </source>
</evidence>
<reference evidence="7" key="2">
    <citation type="journal article" date="2007" name="Science">
        <title>Draft genome sequence of the sexually transmitted pathogen Trichomonas vaginalis.</title>
        <authorList>
            <person name="Carlton J.M."/>
            <person name="Hirt R.P."/>
            <person name="Silva J.C."/>
            <person name="Delcher A.L."/>
            <person name="Schatz M."/>
            <person name="Zhao Q."/>
            <person name="Wortman J.R."/>
            <person name="Bidwell S.L."/>
            <person name="Alsmark U.C.M."/>
            <person name="Besteiro S."/>
            <person name="Sicheritz-Ponten T."/>
            <person name="Noel C.J."/>
            <person name="Dacks J.B."/>
            <person name="Foster P.G."/>
            <person name="Simillion C."/>
            <person name="Van de Peer Y."/>
            <person name="Miranda-Saavedra D."/>
            <person name="Barton G.J."/>
            <person name="Westrop G.D."/>
            <person name="Mueller S."/>
            <person name="Dessi D."/>
            <person name="Fiori P.L."/>
            <person name="Ren Q."/>
            <person name="Paulsen I."/>
            <person name="Zhang H."/>
            <person name="Bastida-Corcuera F.D."/>
            <person name="Simoes-Barbosa A."/>
            <person name="Brown M.T."/>
            <person name="Hayes R.D."/>
            <person name="Mukherjee M."/>
            <person name="Okumura C.Y."/>
            <person name="Schneider R."/>
            <person name="Smith A.J."/>
            <person name="Vanacova S."/>
            <person name="Villalvazo M."/>
            <person name="Haas B.J."/>
            <person name="Pertea M."/>
            <person name="Feldblyum T.V."/>
            <person name="Utterback T.R."/>
            <person name="Shu C.L."/>
            <person name="Osoegawa K."/>
            <person name="de Jong P.J."/>
            <person name="Hrdy I."/>
            <person name="Horvathova L."/>
            <person name="Zubacova Z."/>
            <person name="Dolezal P."/>
            <person name="Malik S.B."/>
            <person name="Logsdon J.M. Jr."/>
            <person name="Henze K."/>
            <person name="Gupta A."/>
            <person name="Wang C.C."/>
            <person name="Dunne R.L."/>
            <person name="Upcroft J.A."/>
            <person name="Upcroft P."/>
            <person name="White O."/>
            <person name="Salzberg S.L."/>
            <person name="Tang P."/>
            <person name="Chiu C.-H."/>
            <person name="Lee Y.-S."/>
            <person name="Embley T.M."/>
            <person name="Coombs G.H."/>
            <person name="Mottram J.C."/>
            <person name="Tachezy J."/>
            <person name="Fraser-Liggett C.M."/>
            <person name="Johnson P.J."/>
        </authorList>
    </citation>
    <scope>NUCLEOTIDE SEQUENCE [LARGE SCALE GENOMIC DNA]</scope>
    <source>
        <strain evidence="7">G3</strain>
    </source>
</reference>
<reference evidence="7" key="1">
    <citation type="submission" date="2006-10" db="EMBL/GenBank/DDBJ databases">
        <authorList>
            <person name="Amadeo P."/>
            <person name="Zhao Q."/>
            <person name="Wortman J."/>
            <person name="Fraser-Liggett C."/>
            <person name="Carlton J."/>
        </authorList>
    </citation>
    <scope>NUCLEOTIDE SEQUENCE</scope>
    <source>
        <strain evidence="7">G3</strain>
    </source>
</reference>
<dbReference type="InterPro" id="IPR003663">
    <property type="entry name" value="Sugar/inositol_transpt"/>
</dbReference>
<dbReference type="InterPro" id="IPR005828">
    <property type="entry name" value="MFS_sugar_transport-like"/>
</dbReference>
<feature type="transmembrane region" description="Helical" evidence="5">
    <location>
        <begin position="208"/>
        <end position="231"/>
    </location>
</feature>
<feature type="transmembrane region" description="Helical" evidence="5">
    <location>
        <begin position="137"/>
        <end position="156"/>
    </location>
</feature>
<dbReference type="Pfam" id="PF00083">
    <property type="entry name" value="Sugar_tr"/>
    <property type="match status" value="2"/>
</dbReference>
<feature type="transmembrane region" description="Helical" evidence="5">
    <location>
        <begin position="371"/>
        <end position="392"/>
    </location>
</feature>
<proteinExistence type="predicted"/>
<feature type="domain" description="Major facilitator superfamily (MFS) profile" evidence="6">
    <location>
        <begin position="9"/>
        <end position="396"/>
    </location>
</feature>
<dbReference type="GO" id="GO:0016020">
    <property type="term" value="C:membrane"/>
    <property type="evidence" value="ECO:0000318"/>
    <property type="project" value="GO_Central"/>
</dbReference>
<feature type="transmembrane region" description="Helical" evidence="5">
    <location>
        <begin position="77"/>
        <end position="96"/>
    </location>
</feature>
<dbReference type="InterPro" id="IPR036259">
    <property type="entry name" value="MFS_trans_sf"/>
</dbReference>
<dbReference type="GO" id="GO:0055085">
    <property type="term" value="P:transmembrane transport"/>
    <property type="evidence" value="ECO:0000318"/>
    <property type="project" value="GO_Central"/>
</dbReference>
<evidence type="ECO:0000256" key="2">
    <source>
        <dbReference type="ARBA" id="ARBA00022692"/>
    </source>
</evidence>
<feature type="transmembrane region" description="Helical" evidence="5">
    <location>
        <begin position="9"/>
        <end position="27"/>
    </location>
</feature>
<dbReference type="FunFam" id="1.20.1250.20:FF:001309">
    <property type="entry name" value="Major facilitator superfamily protein"/>
    <property type="match status" value="1"/>
</dbReference>
<dbReference type="Gene3D" id="1.20.1250.20">
    <property type="entry name" value="MFS general substrate transporter like domains"/>
    <property type="match status" value="2"/>
</dbReference>
<dbReference type="Proteomes" id="UP000001542">
    <property type="component" value="Unassembled WGS sequence"/>
</dbReference>
<keyword evidence="4 5" id="KW-0472">Membrane</keyword>
<feature type="transmembrane region" description="Helical" evidence="5">
    <location>
        <begin position="307"/>
        <end position="328"/>
    </location>
</feature>
<dbReference type="PROSITE" id="PS50850">
    <property type="entry name" value="MFS"/>
    <property type="match status" value="1"/>
</dbReference>
<feature type="transmembrane region" description="Helical" evidence="5">
    <location>
        <begin position="47"/>
        <end position="65"/>
    </location>
</feature>
<feature type="transmembrane region" description="Helical" evidence="5">
    <location>
        <begin position="102"/>
        <end position="125"/>
    </location>
</feature>
<dbReference type="EMBL" id="DS113458">
    <property type="protein sequence ID" value="EAY05073.1"/>
    <property type="molecule type" value="Genomic_DNA"/>
</dbReference>
<evidence type="ECO:0000259" key="6">
    <source>
        <dbReference type="PROSITE" id="PS50850"/>
    </source>
</evidence>
<sequence>MSSFFRKELLYASIVCLMPLGFGFLIAYPSPAAEYIRKNWSKTPDQWKLFVAITLLTAAIGPYIPSLLFKVGLGRRLVTSIVNIISIILWLILSFMTEKLFWMGFVIRILQGLMLGAMSSIGPLLLLEVSPLDQTGIYGTFNQTFVVIGAIINFLIGEYFPPYAMCITSIIGHVLQLFLIWIIPVTAFKEQKQEEKNKISESIFQKKYAWLLFVLILIMIIQQFSGINAIIADLSGIFARANIKNLRLGDQSAIATTAQLFACFCSGPLVKCLGRKAMWTISCLLCASSLICFGFNSKFNWTNILPVILIFLYQFGFGLGLAPLPWFSSVEMFPIEVRPMVSSINGMVSWVFSFVIVYASPAMQDSKMGEFGLFLFYGITTLLGTVFGYFFIVEPANNVLDNSDDPMSEL</sequence>
<dbReference type="InParanoid" id="A2EQM6"/>
<feature type="transmembrane region" description="Helical" evidence="5">
    <location>
        <begin position="277"/>
        <end position="295"/>
    </location>
</feature>
<dbReference type="VEuPathDB" id="TrichDB:TVAG_191700"/>
<evidence type="ECO:0000256" key="3">
    <source>
        <dbReference type="ARBA" id="ARBA00022989"/>
    </source>
</evidence>
<dbReference type="KEGG" id="tva:4762938"/>